<evidence type="ECO:0000256" key="1">
    <source>
        <dbReference type="ARBA" id="ARBA00004413"/>
    </source>
</evidence>
<dbReference type="PANTHER" id="PTHR43484:SF1">
    <property type="entry name" value="FLAGELLAR MOTOR SWITCH PROTEIN FLIN"/>
    <property type="match status" value="1"/>
</dbReference>
<dbReference type="Pfam" id="PF01052">
    <property type="entry name" value="FliMN_C"/>
    <property type="match status" value="1"/>
</dbReference>
<dbReference type="Proteomes" id="UP000199584">
    <property type="component" value="Unassembled WGS sequence"/>
</dbReference>
<evidence type="ECO:0000256" key="5">
    <source>
        <dbReference type="ARBA" id="ARBA00022779"/>
    </source>
</evidence>
<sequence length="132" mass="14688">MLSQRELDEFLGNLHKRDTTVKKVQFPALQVEPGLPQSRLPIDFINDITVDIWAELGEATLTVKEILNMREETVFELEKAAGDTLNIKVNGQDFARGEVIIIGNNLGIRIDRVIDPKQSPGQGRAKDVATHG</sequence>
<dbReference type="AlphaFoldDB" id="A0A1I6CVD6"/>
<keyword evidence="8" id="KW-0969">Cilium</keyword>
<dbReference type="InterPro" id="IPR001543">
    <property type="entry name" value="FliN-like_C"/>
</dbReference>
<dbReference type="InterPro" id="IPR036429">
    <property type="entry name" value="SpoA-like_sf"/>
</dbReference>
<evidence type="ECO:0000256" key="4">
    <source>
        <dbReference type="ARBA" id="ARBA00022500"/>
    </source>
</evidence>
<dbReference type="GO" id="GO:0071973">
    <property type="term" value="P:bacterial-type flagellum-dependent cell motility"/>
    <property type="evidence" value="ECO:0007669"/>
    <property type="project" value="InterPro"/>
</dbReference>
<proteinExistence type="inferred from homology"/>
<dbReference type="GO" id="GO:0009425">
    <property type="term" value="C:bacterial-type flagellum basal body"/>
    <property type="evidence" value="ECO:0007669"/>
    <property type="project" value="InterPro"/>
</dbReference>
<feature type="domain" description="Flagellar motor switch protein FliN-like C-terminal" evidence="7">
    <location>
        <begin position="45"/>
        <end position="114"/>
    </location>
</feature>
<name>A0A1I6CVD6_9FIRM</name>
<dbReference type="GO" id="GO:0006935">
    <property type="term" value="P:chemotaxis"/>
    <property type="evidence" value="ECO:0007669"/>
    <property type="project" value="UniProtKB-KW"/>
</dbReference>
<dbReference type="EMBL" id="FOYM01000002">
    <property type="protein sequence ID" value="SFQ97077.1"/>
    <property type="molecule type" value="Genomic_DNA"/>
</dbReference>
<comment type="subcellular location">
    <subcellularLocation>
        <location evidence="1">Cell membrane</location>
        <topology evidence="1">Peripheral membrane protein</topology>
        <orientation evidence="1">Cytoplasmic side</orientation>
    </subcellularLocation>
</comment>
<evidence type="ECO:0000313" key="9">
    <source>
        <dbReference type="Proteomes" id="UP000199584"/>
    </source>
</evidence>
<keyword evidence="5" id="KW-0283">Flagellar rotation</keyword>
<dbReference type="PRINTS" id="PR00956">
    <property type="entry name" value="FLGMOTORFLIN"/>
</dbReference>
<evidence type="ECO:0000256" key="2">
    <source>
        <dbReference type="ARBA" id="ARBA00009226"/>
    </source>
</evidence>
<keyword evidence="8" id="KW-0282">Flagellum</keyword>
<evidence type="ECO:0000256" key="3">
    <source>
        <dbReference type="ARBA" id="ARBA00022475"/>
    </source>
</evidence>
<gene>
    <name evidence="8" type="ORF">SAMN05660706_102114</name>
</gene>
<accession>A0A1I6CVD6</accession>
<comment type="similarity">
    <text evidence="2">Belongs to the FliN/MopA/SpaO family.</text>
</comment>
<dbReference type="GO" id="GO:0003774">
    <property type="term" value="F:cytoskeletal motor activity"/>
    <property type="evidence" value="ECO:0007669"/>
    <property type="project" value="InterPro"/>
</dbReference>
<keyword evidence="9" id="KW-1185">Reference proteome</keyword>
<dbReference type="OrthoDB" id="9773459at2"/>
<dbReference type="STRING" id="39060.SAMN05660706_102114"/>
<dbReference type="PANTHER" id="PTHR43484">
    <property type="match status" value="1"/>
</dbReference>
<dbReference type="RefSeq" id="WP_092481784.1">
    <property type="nucleotide sequence ID" value="NZ_FOYM01000002.1"/>
</dbReference>
<organism evidence="8 9">
    <name type="scientific">Desulfoscipio geothermicus DSM 3669</name>
    <dbReference type="NCBI Taxonomy" id="1121426"/>
    <lineage>
        <taxon>Bacteria</taxon>
        <taxon>Bacillati</taxon>
        <taxon>Bacillota</taxon>
        <taxon>Clostridia</taxon>
        <taxon>Eubacteriales</taxon>
        <taxon>Desulfallaceae</taxon>
        <taxon>Desulfoscipio</taxon>
    </lineage>
</organism>
<dbReference type="InterPro" id="IPR001172">
    <property type="entry name" value="FliN_T3SS_HrcQb"/>
</dbReference>
<evidence type="ECO:0000256" key="6">
    <source>
        <dbReference type="ARBA" id="ARBA00023136"/>
    </source>
</evidence>
<protein>
    <submittedName>
        <fullName evidence="8">Flagellar motor switch protein FliN/FliY</fullName>
    </submittedName>
</protein>
<keyword evidence="4" id="KW-0145">Chemotaxis</keyword>
<evidence type="ECO:0000313" key="8">
    <source>
        <dbReference type="EMBL" id="SFQ97077.1"/>
    </source>
</evidence>
<dbReference type="Gene3D" id="2.30.330.10">
    <property type="entry name" value="SpoA-like"/>
    <property type="match status" value="1"/>
</dbReference>
<evidence type="ECO:0000259" key="7">
    <source>
        <dbReference type="Pfam" id="PF01052"/>
    </source>
</evidence>
<dbReference type="InterPro" id="IPR051469">
    <property type="entry name" value="FliN/MopA/SpaO"/>
</dbReference>
<keyword evidence="3" id="KW-1003">Cell membrane</keyword>
<dbReference type="GO" id="GO:0005886">
    <property type="term" value="C:plasma membrane"/>
    <property type="evidence" value="ECO:0007669"/>
    <property type="project" value="UniProtKB-SubCell"/>
</dbReference>
<keyword evidence="8" id="KW-0966">Cell projection</keyword>
<reference evidence="9" key="1">
    <citation type="submission" date="2016-10" db="EMBL/GenBank/DDBJ databases">
        <authorList>
            <person name="Varghese N."/>
            <person name="Submissions S."/>
        </authorList>
    </citation>
    <scope>NUCLEOTIDE SEQUENCE [LARGE SCALE GENOMIC DNA]</scope>
    <source>
        <strain evidence="9">DSM 3669</strain>
    </source>
</reference>
<keyword evidence="6" id="KW-0472">Membrane</keyword>
<dbReference type="SUPFAM" id="SSF101801">
    <property type="entry name" value="Surface presentation of antigens (SPOA)"/>
    <property type="match status" value="1"/>
</dbReference>